<protein>
    <recommendedName>
        <fullName evidence="3">Peptidyl-prolyl cis-trans isomerase</fullName>
    </recommendedName>
</protein>
<comment type="caution">
    <text evidence="1">The sequence shown here is derived from an EMBL/GenBank/DDBJ whole genome shotgun (WGS) entry which is preliminary data.</text>
</comment>
<evidence type="ECO:0000313" key="2">
    <source>
        <dbReference type="Proteomes" id="UP000613512"/>
    </source>
</evidence>
<sequence>MIVPILGNVTYQITLDPTVWIFDDRKIILEEAFSNQETNEEIDEAKLAAERWEKAITTSRQARPPVNKSLTKHERENILKYSYVMPINDFLDYAEIKDGSNTVSLKTETGDVNLTLEELYNSYLLFAIDGQPLKEDGPVHLIFKDGSNKKTPIKGINKIIIN</sequence>
<gene>
    <name evidence="1" type="ORF">GCM10008025_28410</name>
</gene>
<dbReference type="AlphaFoldDB" id="A0A916S697"/>
<reference evidence="1" key="1">
    <citation type="journal article" date="2014" name="Int. J. Syst. Evol. Microbiol.">
        <title>Complete genome sequence of Corynebacterium casei LMG S-19264T (=DSM 44701T), isolated from a smear-ripened cheese.</title>
        <authorList>
            <consortium name="US DOE Joint Genome Institute (JGI-PGF)"/>
            <person name="Walter F."/>
            <person name="Albersmeier A."/>
            <person name="Kalinowski J."/>
            <person name="Ruckert C."/>
        </authorList>
    </citation>
    <scope>NUCLEOTIDE SEQUENCE</scope>
    <source>
        <strain evidence="1">CGMCC 1.12408</strain>
    </source>
</reference>
<evidence type="ECO:0008006" key="3">
    <source>
        <dbReference type="Google" id="ProtNLM"/>
    </source>
</evidence>
<name>A0A916S697_9BACI</name>
<accession>A0A916S697</accession>
<dbReference type="Proteomes" id="UP000613512">
    <property type="component" value="Unassembled WGS sequence"/>
</dbReference>
<reference evidence="1" key="2">
    <citation type="submission" date="2020-09" db="EMBL/GenBank/DDBJ databases">
        <authorList>
            <person name="Sun Q."/>
            <person name="Zhou Y."/>
        </authorList>
    </citation>
    <scope>NUCLEOTIDE SEQUENCE</scope>
    <source>
        <strain evidence="1">CGMCC 1.12408</strain>
    </source>
</reference>
<organism evidence="1 2">
    <name type="scientific">Ornithinibacillus halotolerans</name>
    <dbReference type="NCBI Taxonomy" id="1274357"/>
    <lineage>
        <taxon>Bacteria</taxon>
        <taxon>Bacillati</taxon>
        <taxon>Bacillota</taxon>
        <taxon>Bacilli</taxon>
        <taxon>Bacillales</taxon>
        <taxon>Bacillaceae</taxon>
        <taxon>Ornithinibacillus</taxon>
    </lineage>
</organism>
<evidence type="ECO:0000313" key="1">
    <source>
        <dbReference type="EMBL" id="GGA83626.1"/>
    </source>
</evidence>
<proteinExistence type="predicted"/>
<keyword evidence="2" id="KW-1185">Reference proteome</keyword>
<dbReference type="RefSeq" id="WP_188385338.1">
    <property type="nucleotide sequence ID" value="NZ_BMEY01000016.1"/>
</dbReference>
<dbReference type="EMBL" id="BMEY01000016">
    <property type="protein sequence ID" value="GGA83626.1"/>
    <property type="molecule type" value="Genomic_DNA"/>
</dbReference>